<organism evidence="2 3">
    <name type="scientific">Tetrahymena thermophila (strain SB210)</name>
    <dbReference type="NCBI Taxonomy" id="312017"/>
    <lineage>
        <taxon>Eukaryota</taxon>
        <taxon>Sar</taxon>
        <taxon>Alveolata</taxon>
        <taxon>Ciliophora</taxon>
        <taxon>Intramacronucleata</taxon>
        <taxon>Oligohymenophorea</taxon>
        <taxon>Hymenostomatida</taxon>
        <taxon>Tetrahymenina</taxon>
        <taxon>Tetrahymenidae</taxon>
        <taxon>Tetrahymena</taxon>
    </lineage>
</organism>
<protein>
    <submittedName>
        <fullName evidence="2">Transmembrane protein, putative</fullName>
    </submittedName>
</protein>
<gene>
    <name evidence="2" type="ORF">TTHERM_002653525</name>
</gene>
<keyword evidence="3" id="KW-1185">Reference proteome</keyword>
<keyword evidence="1 2" id="KW-0812">Transmembrane</keyword>
<feature type="transmembrane region" description="Helical" evidence="1">
    <location>
        <begin position="91"/>
        <end position="110"/>
    </location>
</feature>
<keyword evidence="1" id="KW-1133">Transmembrane helix</keyword>
<proteinExistence type="predicted"/>
<dbReference type="InParanoid" id="W7XG35"/>
<feature type="non-terminal residue" evidence="2">
    <location>
        <position position="138"/>
    </location>
</feature>
<keyword evidence="1" id="KW-0472">Membrane</keyword>
<sequence>FNKLLLVRKMLYFKSYTFNRSGYSTSSFFMGNFDSRHINVENLEQILVAGQFFIRILFNKKSINQLQHLQSFKNLFQQKYGFLFYGYKRNFYLWEFLSMNLRLILVFLVQYFDEDILSRASLMLVFLYLYLMLLQKHK</sequence>
<feature type="non-terminal residue" evidence="2">
    <location>
        <position position="1"/>
    </location>
</feature>
<reference evidence="3" key="1">
    <citation type="journal article" date="2006" name="PLoS Biol.">
        <title>Macronuclear genome sequence of the ciliate Tetrahymena thermophila, a model eukaryote.</title>
        <authorList>
            <person name="Eisen J.A."/>
            <person name="Coyne R.S."/>
            <person name="Wu M."/>
            <person name="Wu D."/>
            <person name="Thiagarajan M."/>
            <person name="Wortman J.R."/>
            <person name="Badger J.H."/>
            <person name="Ren Q."/>
            <person name="Amedeo P."/>
            <person name="Jones K.M."/>
            <person name="Tallon L.J."/>
            <person name="Delcher A.L."/>
            <person name="Salzberg S.L."/>
            <person name="Silva J.C."/>
            <person name="Haas B.J."/>
            <person name="Majoros W.H."/>
            <person name="Farzad M."/>
            <person name="Carlton J.M."/>
            <person name="Smith R.K. Jr."/>
            <person name="Garg J."/>
            <person name="Pearlman R.E."/>
            <person name="Karrer K.M."/>
            <person name="Sun L."/>
            <person name="Manning G."/>
            <person name="Elde N.C."/>
            <person name="Turkewitz A.P."/>
            <person name="Asai D.J."/>
            <person name="Wilkes D.E."/>
            <person name="Wang Y."/>
            <person name="Cai H."/>
            <person name="Collins K."/>
            <person name="Stewart B.A."/>
            <person name="Lee S.R."/>
            <person name="Wilamowska K."/>
            <person name="Weinberg Z."/>
            <person name="Ruzzo W.L."/>
            <person name="Wloga D."/>
            <person name="Gaertig J."/>
            <person name="Frankel J."/>
            <person name="Tsao C.-C."/>
            <person name="Gorovsky M.A."/>
            <person name="Keeling P.J."/>
            <person name="Waller R.F."/>
            <person name="Patron N.J."/>
            <person name="Cherry J.M."/>
            <person name="Stover N.A."/>
            <person name="Krieger C.J."/>
            <person name="del Toro C."/>
            <person name="Ryder H.F."/>
            <person name="Williamson S.C."/>
            <person name="Barbeau R.A."/>
            <person name="Hamilton E.P."/>
            <person name="Orias E."/>
        </authorList>
    </citation>
    <scope>NUCLEOTIDE SEQUENCE [LARGE SCALE GENOMIC DNA]</scope>
    <source>
        <strain evidence="3">SB210</strain>
    </source>
</reference>
<evidence type="ECO:0000313" key="3">
    <source>
        <dbReference type="Proteomes" id="UP000009168"/>
    </source>
</evidence>
<dbReference type="AlphaFoldDB" id="W7XG35"/>
<dbReference type="GeneID" id="24442745"/>
<evidence type="ECO:0000256" key="1">
    <source>
        <dbReference type="SAM" id="Phobius"/>
    </source>
</evidence>
<dbReference type="RefSeq" id="XP_012650633.1">
    <property type="nucleotide sequence ID" value="XM_012795179.1"/>
</dbReference>
<evidence type="ECO:0000313" key="2">
    <source>
        <dbReference type="EMBL" id="EWS76832.1"/>
    </source>
</evidence>
<accession>W7XG35</accession>
<feature type="transmembrane region" description="Helical" evidence="1">
    <location>
        <begin position="116"/>
        <end position="134"/>
    </location>
</feature>
<name>W7XG35_TETTS</name>
<dbReference type="Proteomes" id="UP000009168">
    <property type="component" value="Unassembled WGS sequence"/>
</dbReference>
<dbReference type="KEGG" id="tet:TTHERM_002653525"/>
<dbReference type="EMBL" id="GG663093">
    <property type="protein sequence ID" value="EWS76832.1"/>
    <property type="molecule type" value="Genomic_DNA"/>
</dbReference>